<evidence type="ECO:0000256" key="12">
    <source>
        <dbReference type="SAM" id="MobiDB-lite"/>
    </source>
</evidence>
<dbReference type="GO" id="GO:0005634">
    <property type="term" value="C:nucleus"/>
    <property type="evidence" value="ECO:0007669"/>
    <property type="project" value="UniProtKB-SubCell"/>
</dbReference>
<comment type="subcellular location">
    <subcellularLocation>
        <location evidence="1">Nucleus</location>
    </subcellularLocation>
</comment>
<feature type="domain" description="C2H2-type" evidence="13">
    <location>
        <begin position="864"/>
        <end position="891"/>
    </location>
</feature>
<keyword evidence="4" id="KW-0677">Repeat</keyword>
<dbReference type="GO" id="GO:0000978">
    <property type="term" value="F:RNA polymerase II cis-regulatory region sequence-specific DNA binding"/>
    <property type="evidence" value="ECO:0007669"/>
    <property type="project" value="TreeGrafter"/>
</dbReference>
<dbReference type="InterPro" id="IPR050329">
    <property type="entry name" value="GLI_C2H2-zinc-finger"/>
</dbReference>
<feature type="region of interest" description="Disordered" evidence="12">
    <location>
        <begin position="755"/>
        <end position="796"/>
    </location>
</feature>
<feature type="domain" description="C2H2-type" evidence="13">
    <location>
        <begin position="590"/>
        <end position="620"/>
    </location>
</feature>
<reference evidence="14 15" key="1">
    <citation type="submission" date="2020-07" db="EMBL/GenBank/DDBJ databases">
        <title>The yeast mating-type switching endonuclease HO is a domesticated member of an unorthodox homing genetic element family.</title>
        <authorList>
            <person name="Coughlan A.Y."/>
            <person name="Lombardi L."/>
            <person name="Braun-Galleani S."/>
            <person name="Martos A.R."/>
            <person name="Galeote V."/>
            <person name="Bigey F."/>
            <person name="Dequin S."/>
            <person name="Byrne K.P."/>
            <person name="Wolfe K.H."/>
        </authorList>
    </citation>
    <scope>NUCLEOTIDE SEQUENCE [LARGE SCALE GENOMIC DNA]</scope>
    <source>
        <strain evidence="14 15">NRRL Y-6702</strain>
    </source>
</reference>
<keyword evidence="6" id="KW-0862">Zinc</keyword>
<feature type="region of interest" description="Disordered" evidence="12">
    <location>
        <begin position="140"/>
        <end position="167"/>
    </location>
</feature>
<dbReference type="Proteomes" id="UP000509704">
    <property type="component" value="Chromosome 3"/>
</dbReference>
<evidence type="ECO:0000259" key="13">
    <source>
        <dbReference type="PROSITE" id="PS50157"/>
    </source>
</evidence>
<dbReference type="PROSITE" id="PS50157">
    <property type="entry name" value="ZINC_FINGER_C2H2_2"/>
    <property type="match status" value="7"/>
</dbReference>
<feature type="compositionally biased region" description="Polar residues" evidence="12">
    <location>
        <begin position="755"/>
        <end position="765"/>
    </location>
</feature>
<evidence type="ECO:0000256" key="10">
    <source>
        <dbReference type="ARBA" id="ARBA00023242"/>
    </source>
</evidence>
<feature type="compositionally biased region" description="Polar residues" evidence="12">
    <location>
        <begin position="782"/>
        <end position="796"/>
    </location>
</feature>
<evidence type="ECO:0000256" key="6">
    <source>
        <dbReference type="ARBA" id="ARBA00022833"/>
    </source>
</evidence>
<dbReference type="Gene3D" id="6.10.140.370">
    <property type="match status" value="1"/>
</dbReference>
<dbReference type="PROSITE" id="PS00028">
    <property type="entry name" value="ZINC_FINGER_C2H2_1"/>
    <property type="match status" value="5"/>
</dbReference>
<keyword evidence="5 11" id="KW-0863">Zinc-finger</keyword>
<proteinExistence type="inferred from homology"/>
<keyword evidence="15" id="KW-1185">Reference proteome</keyword>
<dbReference type="RefSeq" id="XP_037143862.1">
    <property type="nucleotide sequence ID" value="XM_037287967.1"/>
</dbReference>
<feature type="region of interest" description="Disordered" evidence="12">
    <location>
        <begin position="270"/>
        <end position="294"/>
    </location>
</feature>
<dbReference type="GeneID" id="59235832"/>
<evidence type="ECO:0000256" key="9">
    <source>
        <dbReference type="ARBA" id="ARBA00023163"/>
    </source>
</evidence>
<dbReference type="Pfam" id="PF21816">
    <property type="entry name" value="Zap1_zf1"/>
    <property type="match status" value="1"/>
</dbReference>
<feature type="compositionally biased region" description="Low complexity" evidence="12">
    <location>
        <begin position="147"/>
        <end position="164"/>
    </location>
</feature>
<feature type="region of interest" description="Disordered" evidence="12">
    <location>
        <begin position="318"/>
        <end position="372"/>
    </location>
</feature>
<keyword evidence="3" id="KW-0479">Metal-binding</keyword>
<feature type="domain" description="C2H2-type" evidence="13">
    <location>
        <begin position="946"/>
        <end position="975"/>
    </location>
</feature>
<dbReference type="InterPro" id="IPR048420">
    <property type="entry name" value="Zap1-like_Znf1"/>
</dbReference>
<evidence type="ECO:0000256" key="11">
    <source>
        <dbReference type="PROSITE-ProRule" id="PRU00042"/>
    </source>
</evidence>
<dbReference type="InterPro" id="IPR013087">
    <property type="entry name" value="Znf_C2H2_type"/>
</dbReference>
<evidence type="ECO:0000313" key="14">
    <source>
        <dbReference type="EMBL" id="QLG72134.1"/>
    </source>
</evidence>
<gene>
    <name evidence="14" type="ORF">HG535_0C04880</name>
</gene>
<comment type="similarity">
    <text evidence="2">Belongs to the krueppel C2H2-type zinc-finger protein family.</text>
</comment>
<feature type="compositionally biased region" description="Low complexity" evidence="12">
    <location>
        <begin position="348"/>
        <end position="361"/>
    </location>
</feature>
<keyword evidence="10" id="KW-0539">Nucleus</keyword>
<dbReference type="InterPro" id="IPR040792">
    <property type="entry name" value="Zap1_Znf2"/>
</dbReference>
<feature type="compositionally biased region" description="Low complexity" evidence="12">
    <location>
        <begin position="272"/>
        <end position="290"/>
    </location>
</feature>
<dbReference type="EMBL" id="CP058606">
    <property type="protein sequence ID" value="QLG72134.1"/>
    <property type="molecule type" value="Genomic_DNA"/>
</dbReference>
<dbReference type="PANTHER" id="PTHR19818">
    <property type="entry name" value="ZINC FINGER PROTEIN ZIC AND GLI"/>
    <property type="match status" value="1"/>
</dbReference>
<evidence type="ECO:0000256" key="8">
    <source>
        <dbReference type="ARBA" id="ARBA00023125"/>
    </source>
</evidence>
<evidence type="ECO:0000256" key="5">
    <source>
        <dbReference type="ARBA" id="ARBA00022771"/>
    </source>
</evidence>
<feature type="domain" description="C2H2-type" evidence="13">
    <location>
        <begin position="920"/>
        <end position="947"/>
    </location>
</feature>
<dbReference type="SUPFAM" id="SSF57667">
    <property type="entry name" value="beta-beta-alpha zinc fingers"/>
    <property type="match status" value="3"/>
</dbReference>
<protein>
    <recommendedName>
        <fullName evidence="13">C2H2-type domain-containing protein</fullName>
    </recommendedName>
</protein>
<keyword evidence="9" id="KW-0804">Transcription</keyword>
<organism evidence="14 15">
    <name type="scientific">Zygotorulaspora mrakii</name>
    <name type="common">Zygosaccharomyces mrakii</name>
    <dbReference type="NCBI Taxonomy" id="42260"/>
    <lineage>
        <taxon>Eukaryota</taxon>
        <taxon>Fungi</taxon>
        <taxon>Dikarya</taxon>
        <taxon>Ascomycota</taxon>
        <taxon>Saccharomycotina</taxon>
        <taxon>Saccharomycetes</taxon>
        <taxon>Saccharomycetales</taxon>
        <taxon>Saccharomycetaceae</taxon>
        <taxon>Zygotorulaspora</taxon>
    </lineage>
</organism>
<keyword evidence="8" id="KW-0238">DNA-binding</keyword>
<dbReference type="SMART" id="SM00355">
    <property type="entry name" value="ZnF_C2H2"/>
    <property type="match status" value="8"/>
</dbReference>
<evidence type="ECO:0000256" key="4">
    <source>
        <dbReference type="ARBA" id="ARBA00022737"/>
    </source>
</evidence>
<dbReference type="Gene3D" id="3.30.160.60">
    <property type="entry name" value="Classic Zinc Finger"/>
    <property type="match status" value="5"/>
</dbReference>
<dbReference type="AlphaFoldDB" id="A0A7H9B174"/>
<dbReference type="FunFam" id="3.30.160.60:FF:000032">
    <property type="entry name" value="Krueppel-like factor 4"/>
    <property type="match status" value="1"/>
</dbReference>
<feature type="domain" description="C2H2-type" evidence="13">
    <location>
        <begin position="892"/>
        <end position="919"/>
    </location>
</feature>
<feature type="domain" description="C2H2-type" evidence="13">
    <location>
        <begin position="834"/>
        <end position="863"/>
    </location>
</feature>
<feature type="domain" description="C2H2-type" evidence="13">
    <location>
        <begin position="801"/>
        <end position="826"/>
    </location>
</feature>
<dbReference type="Pfam" id="PF18217">
    <property type="entry name" value="Zap1_zf2"/>
    <property type="match status" value="1"/>
</dbReference>
<dbReference type="FunFam" id="3.30.160.60:FF:000557">
    <property type="entry name" value="zinc finger and SCAN domain-containing protein 29"/>
    <property type="match status" value="1"/>
</dbReference>
<dbReference type="GO" id="GO:0045944">
    <property type="term" value="P:positive regulation of transcription by RNA polymerase II"/>
    <property type="evidence" value="ECO:0007669"/>
    <property type="project" value="UniProtKB-ARBA"/>
</dbReference>
<evidence type="ECO:0000313" key="15">
    <source>
        <dbReference type="Proteomes" id="UP000509704"/>
    </source>
</evidence>
<dbReference type="GO" id="GO:0000981">
    <property type="term" value="F:DNA-binding transcription factor activity, RNA polymerase II-specific"/>
    <property type="evidence" value="ECO:0007669"/>
    <property type="project" value="TreeGrafter"/>
</dbReference>
<name>A0A7H9B174_ZYGMR</name>
<dbReference type="Pfam" id="PF00096">
    <property type="entry name" value="zf-C2H2"/>
    <property type="match status" value="4"/>
</dbReference>
<evidence type="ECO:0000256" key="3">
    <source>
        <dbReference type="ARBA" id="ARBA00022723"/>
    </source>
</evidence>
<dbReference type="KEGG" id="zmk:HG535_0C04880"/>
<evidence type="ECO:0000256" key="1">
    <source>
        <dbReference type="ARBA" id="ARBA00004123"/>
    </source>
</evidence>
<accession>A0A7H9B174</accession>
<dbReference type="InterPro" id="IPR036236">
    <property type="entry name" value="Znf_C2H2_sf"/>
</dbReference>
<keyword evidence="7" id="KW-0805">Transcription regulation</keyword>
<feature type="compositionally biased region" description="Basic residues" evidence="12">
    <location>
        <begin position="329"/>
        <end position="340"/>
    </location>
</feature>
<dbReference type="OrthoDB" id="3437960at2759"/>
<dbReference type="PANTHER" id="PTHR19818:SF139">
    <property type="entry name" value="PAIR-RULE PROTEIN ODD-PAIRED"/>
    <property type="match status" value="1"/>
</dbReference>
<dbReference type="GO" id="GO:0008270">
    <property type="term" value="F:zinc ion binding"/>
    <property type="evidence" value="ECO:0007669"/>
    <property type="project" value="UniProtKB-KW"/>
</dbReference>
<evidence type="ECO:0000256" key="2">
    <source>
        <dbReference type="ARBA" id="ARBA00006991"/>
    </source>
</evidence>
<sequence length="980" mass="111223">MLDPVEFRADNEVHPEGIVHGHIHNFDNMTFIHGHVHHGLQEAAASSDVVGEPLQTSAVAVPTTTAATPLPITQPTDRISEHCKTDPDCQHFEIINYHRNADSCGKKHPVAAKSARSSSFGSSMFSDDFLLLPSKKRKILQNKSDSRGNGNNNSSTNGTTNKSDPNAENCECHSKILEVCCDVKHPDDPYSAQKDKDAIIYTGIENNPLLHSALHNTGSNQANGNGKNSGVYANDNNSNKNSYQYAAGIPGIPEINCDLTCGPSSYYKEKANSNSNANSVSISTSSQNGSETEKEEEDIFEKFCKECLNLGLEQKLNGNDKLSSPSNSHIHHHHNHYHHKCSMDTPLSASSTSSNNSIKIESNPKHDESIHVPTTTNNVNSTLFDVDAVTNNVTPLPHGRSCHDHIVNTQMDLKILDDLCNISSLYEFPSASHLNHQNHSHINSKIKGESNNSIPQKNNEIPSESINLLESSLRGTTTNTQNNKSNQSHHHHIVQIHPPCKPCCSNVSMQPQISDNEFNLIDTNTIPYNNKNYSYERSTLQEDTIAEDSNISTLPKFNNSQKPSFDWNLTGQENNIINFNWSFKNEENNIKCKWDQCSETYSTLLDLQKHMLRDHVGDDSSPDLSCYWEACSFEGEDTCSLINHINADHGINFGMRVVDPNSLLEQRDPAEIHNHNSQECNHHHHPQEYDHDHVHNHNHQNCNHYHNPNHHESYREHHNHIHLKEDQPQDHNYDYMQYRDLHCDYCDTETMSYNQNTQNNEQQDPLETPVHKHDCSSHQHRQQPNQKAPMIQTDSNGPMKLQCRWGTCRETFDSAEALTNHLEQVHLTRGKSEYQCHWEGCSKRFTQRQKLVRHLKVHSGYKPYKCSVCAKCFSSDDTLTQHMRIHSGEKPFECPICGKKFTVSSSLKIHIRTHTGEKPLQCKICGKRFNESSNLSKHMKTHQKKYKCIFCARSFETLDRFQAHQNKCTKAHEKRYKETS</sequence>
<dbReference type="FunFam" id="3.30.160.60:FF:000931">
    <property type="entry name" value="zinc finger protein 697"/>
    <property type="match status" value="1"/>
</dbReference>
<evidence type="ECO:0000256" key="7">
    <source>
        <dbReference type="ARBA" id="ARBA00023015"/>
    </source>
</evidence>